<name>A0A915D2B6_9BILA</name>
<organism evidence="1 2">
    <name type="scientific">Ditylenchus dipsaci</name>
    <dbReference type="NCBI Taxonomy" id="166011"/>
    <lineage>
        <taxon>Eukaryota</taxon>
        <taxon>Metazoa</taxon>
        <taxon>Ecdysozoa</taxon>
        <taxon>Nematoda</taxon>
        <taxon>Chromadorea</taxon>
        <taxon>Rhabditida</taxon>
        <taxon>Tylenchina</taxon>
        <taxon>Tylenchomorpha</taxon>
        <taxon>Sphaerularioidea</taxon>
        <taxon>Anguinidae</taxon>
        <taxon>Anguininae</taxon>
        <taxon>Ditylenchus</taxon>
    </lineage>
</organism>
<dbReference type="WBParaSite" id="jg1469">
    <property type="protein sequence ID" value="jg1469"/>
    <property type="gene ID" value="jg1469"/>
</dbReference>
<evidence type="ECO:0000313" key="2">
    <source>
        <dbReference type="WBParaSite" id="jg1469"/>
    </source>
</evidence>
<accession>A0A915D2B6</accession>
<dbReference type="AlphaFoldDB" id="A0A915D2B6"/>
<protein>
    <submittedName>
        <fullName evidence="2">Uncharacterized protein</fullName>
    </submittedName>
</protein>
<keyword evidence="1" id="KW-1185">Reference proteome</keyword>
<reference evidence="2" key="1">
    <citation type="submission" date="2022-11" db="UniProtKB">
        <authorList>
            <consortium name="WormBaseParasite"/>
        </authorList>
    </citation>
    <scope>IDENTIFICATION</scope>
</reference>
<proteinExistence type="predicted"/>
<dbReference type="Proteomes" id="UP000887574">
    <property type="component" value="Unplaced"/>
</dbReference>
<sequence>MTLSHSVMTAVAKLTFVDEEVEVLLRLVAVVIKTRSAKVIVVVSSSQSESIFSWEFERIGQNLELFDGGVRLVTNIFKFGAIVGLQSQRKEGWQAKEKLLGDQEKYTSYYYSNHYRYIPTAFGVAANNLWLQQLFPRWNSHAFLGPRVS</sequence>
<evidence type="ECO:0000313" key="1">
    <source>
        <dbReference type="Proteomes" id="UP000887574"/>
    </source>
</evidence>